<dbReference type="Pfam" id="PF14417">
    <property type="entry name" value="MEDS"/>
    <property type="match status" value="1"/>
</dbReference>
<proteinExistence type="predicted"/>
<name>A0A846TIS6_9BACI</name>
<comment type="caution">
    <text evidence="2">The sequence shown here is derived from an EMBL/GenBank/DDBJ whole genome shotgun (WGS) entry which is preliminary data.</text>
</comment>
<evidence type="ECO:0000259" key="1">
    <source>
        <dbReference type="Pfam" id="PF14417"/>
    </source>
</evidence>
<organism evidence="2 3">
    <name type="scientific">Mesobacillus selenatarsenatis</name>
    <dbReference type="NCBI Taxonomy" id="388741"/>
    <lineage>
        <taxon>Bacteria</taxon>
        <taxon>Bacillati</taxon>
        <taxon>Bacillota</taxon>
        <taxon>Bacilli</taxon>
        <taxon>Bacillales</taxon>
        <taxon>Bacillaceae</taxon>
        <taxon>Mesobacillus</taxon>
    </lineage>
</organism>
<evidence type="ECO:0000313" key="2">
    <source>
        <dbReference type="EMBL" id="NKE03915.1"/>
    </source>
</evidence>
<dbReference type="Proteomes" id="UP000587942">
    <property type="component" value="Unassembled WGS sequence"/>
</dbReference>
<dbReference type="EMBL" id="JAAVUM010000001">
    <property type="protein sequence ID" value="NKE03915.1"/>
    <property type="molecule type" value="Genomic_DNA"/>
</dbReference>
<feature type="domain" description="MEDS" evidence="1">
    <location>
        <begin position="19"/>
        <end position="171"/>
    </location>
</feature>
<dbReference type="InterPro" id="IPR025847">
    <property type="entry name" value="MEDS_domain"/>
</dbReference>
<protein>
    <recommendedName>
        <fullName evidence="1">MEDS domain-containing protein</fullName>
    </recommendedName>
</protein>
<reference evidence="2 3" key="1">
    <citation type="submission" date="2020-03" db="EMBL/GenBank/DDBJ databases">
        <authorList>
            <person name="Sun Q."/>
        </authorList>
    </citation>
    <scope>NUCLEOTIDE SEQUENCE [LARGE SCALE GENOMIC DNA]</scope>
    <source>
        <strain evidence="2 3">KACC 21451</strain>
    </source>
</reference>
<gene>
    <name evidence="2" type="ORF">GWK17_00255</name>
</gene>
<dbReference type="AlphaFoldDB" id="A0A846TIS6"/>
<sequence>MESMQLKEVNELAGLTKGHGLYFFKDQELYVSRLVDFVLSGLDRDEYSIIIENDRFIPLITKRLKESLDERKFDKVKFVNNYDFYYAKGDFNVNSIFDYLPNLIDGYSEMDVVIRTWAHVEWRDDHEISQKLILSEQAADVIVSDTELLSVCAYDSERVSMEIETGLLNCHNFLIKDKA</sequence>
<evidence type="ECO:0000313" key="3">
    <source>
        <dbReference type="Proteomes" id="UP000587942"/>
    </source>
</evidence>
<accession>A0A846TIS6</accession>